<dbReference type="PIRSF" id="PIRSF036382">
    <property type="entry name" value="RR_antiterm"/>
    <property type="match status" value="1"/>
</dbReference>
<dbReference type="SUPFAM" id="SSF52172">
    <property type="entry name" value="CheY-like"/>
    <property type="match status" value="1"/>
</dbReference>
<dbReference type="Proteomes" id="UP000324781">
    <property type="component" value="Unassembled WGS sequence"/>
</dbReference>
<reference evidence="6 7" key="1">
    <citation type="submission" date="2016-11" db="EMBL/GenBank/DDBJ databases">
        <authorList>
            <person name="Varghese N."/>
            <person name="Submissions S."/>
        </authorList>
    </citation>
    <scope>NUCLEOTIDE SEQUENCE [LARGE SCALE GENOMIC DNA]</scope>
    <source>
        <strain evidence="6 7">DSM 19027</strain>
    </source>
</reference>
<dbReference type="PROSITE" id="PS50110">
    <property type="entry name" value="RESPONSE_REGULATORY"/>
    <property type="match status" value="1"/>
</dbReference>
<dbReference type="EMBL" id="FQZP01000005">
    <property type="protein sequence ID" value="SHI62409.1"/>
    <property type="molecule type" value="Genomic_DNA"/>
</dbReference>
<feature type="domain" description="Response regulatory" evidence="4">
    <location>
        <begin position="3"/>
        <end position="117"/>
    </location>
</feature>
<dbReference type="InterPro" id="IPR001789">
    <property type="entry name" value="Sig_transdc_resp-reg_receiver"/>
</dbReference>
<comment type="function">
    <text evidence="2">May play the central regulatory role in sporulation. It may be an element of the effector pathway responsible for the activation of sporulation genes in response to nutritional stress. Spo0A may act in concert with spo0H (a sigma factor) to control the expression of some genes that are critical to the sporulation process.</text>
</comment>
<gene>
    <name evidence="6" type="ORF">SAMN05444373_100575</name>
</gene>
<dbReference type="Pfam" id="PF03861">
    <property type="entry name" value="ANTAR"/>
    <property type="match status" value="1"/>
</dbReference>
<dbReference type="SMART" id="SM01012">
    <property type="entry name" value="ANTAR"/>
    <property type="match status" value="1"/>
</dbReference>
<evidence type="ECO:0000259" key="4">
    <source>
        <dbReference type="PROSITE" id="PS50110"/>
    </source>
</evidence>
<dbReference type="InterPro" id="IPR008327">
    <property type="entry name" value="Sig_transdc_resp-reg_antiterm"/>
</dbReference>
<sequence>MDSALIVSYSEKTANSLAQILAEASVNRITTLSNAAQARRVLIDNDFDLCIVNAPLPDEPGESFARYIAETGVCEVILLVKAEHYDDIASRVEDHGIITISKPVNKILLWNAIKLTAAIHNKVKAIHNENKKLIQKIEDIRIIDRAKCLLISHLSMSEPEAHRYIEKQAMDMRMTRRQVAEGILKIYEN</sequence>
<dbReference type="OrthoDB" id="9808843at2"/>
<organism evidence="6 7">
    <name type="scientific">Thermoclostridium caenicola</name>
    <dbReference type="NCBI Taxonomy" id="659425"/>
    <lineage>
        <taxon>Bacteria</taxon>
        <taxon>Bacillati</taxon>
        <taxon>Bacillota</taxon>
        <taxon>Clostridia</taxon>
        <taxon>Eubacteriales</taxon>
        <taxon>Oscillospiraceae</taxon>
        <taxon>Thermoclostridium</taxon>
    </lineage>
</organism>
<dbReference type="InterPro" id="IPR005561">
    <property type="entry name" value="ANTAR"/>
</dbReference>
<dbReference type="Gene3D" id="3.40.50.2300">
    <property type="match status" value="1"/>
</dbReference>
<accession>A0A1M6CN78</accession>
<evidence type="ECO:0000256" key="2">
    <source>
        <dbReference type="ARBA" id="ARBA00024867"/>
    </source>
</evidence>
<dbReference type="InterPro" id="IPR011006">
    <property type="entry name" value="CheY-like_superfamily"/>
</dbReference>
<comment type="caution">
    <text evidence="3">Lacks conserved residue(s) required for the propagation of feature annotation.</text>
</comment>
<dbReference type="GO" id="GO:0000160">
    <property type="term" value="P:phosphorelay signal transduction system"/>
    <property type="evidence" value="ECO:0007669"/>
    <property type="project" value="InterPro"/>
</dbReference>
<proteinExistence type="predicted"/>
<evidence type="ECO:0000256" key="1">
    <source>
        <dbReference type="ARBA" id="ARBA00018672"/>
    </source>
</evidence>
<dbReference type="RefSeq" id="WP_149677839.1">
    <property type="nucleotide sequence ID" value="NZ_FQZP01000005.1"/>
</dbReference>
<evidence type="ECO:0000313" key="6">
    <source>
        <dbReference type="EMBL" id="SHI62409.1"/>
    </source>
</evidence>
<feature type="domain" description="ANTAR" evidence="5">
    <location>
        <begin position="123"/>
        <end position="184"/>
    </location>
</feature>
<dbReference type="InterPro" id="IPR036388">
    <property type="entry name" value="WH-like_DNA-bd_sf"/>
</dbReference>
<keyword evidence="7" id="KW-1185">Reference proteome</keyword>
<protein>
    <recommendedName>
        <fullName evidence="1">Stage 0 sporulation protein A homolog</fullName>
    </recommendedName>
</protein>
<dbReference type="Gene3D" id="1.10.10.10">
    <property type="entry name" value="Winged helix-like DNA-binding domain superfamily/Winged helix DNA-binding domain"/>
    <property type="match status" value="1"/>
</dbReference>
<dbReference type="PROSITE" id="PS50921">
    <property type="entry name" value="ANTAR"/>
    <property type="match status" value="1"/>
</dbReference>
<dbReference type="AlphaFoldDB" id="A0A1M6CN78"/>
<dbReference type="GO" id="GO:0003723">
    <property type="term" value="F:RNA binding"/>
    <property type="evidence" value="ECO:0007669"/>
    <property type="project" value="InterPro"/>
</dbReference>
<name>A0A1M6CN78_9FIRM</name>
<evidence type="ECO:0000259" key="5">
    <source>
        <dbReference type="PROSITE" id="PS50921"/>
    </source>
</evidence>
<dbReference type="Pfam" id="PF00072">
    <property type="entry name" value="Response_reg"/>
    <property type="match status" value="1"/>
</dbReference>
<evidence type="ECO:0000256" key="3">
    <source>
        <dbReference type="PROSITE-ProRule" id="PRU00169"/>
    </source>
</evidence>
<evidence type="ECO:0000313" key="7">
    <source>
        <dbReference type="Proteomes" id="UP000324781"/>
    </source>
</evidence>